<dbReference type="InterPro" id="IPR036188">
    <property type="entry name" value="FAD/NAD-bd_sf"/>
</dbReference>
<dbReference type="InterPro" id="IPR002253">
    <property type="entry name" value="Flavin_mOase_1"/>
</dbReference>
<dbReference type="Gene3D" id="3.50.50.60">
    <property type="entry name" value="FAD/NAD(P)-binding domain"/>
    <property type="match status" value="1"/>
</dbReference>
<keyword evidence="5" id="KW-0285">Flavoprotein</keyword>
<evidence type="ECO:0000256" key="18">
    <source>
        <dbReference type="ARBA" id="ARBA00034561"/>
    </source>
</evidence>
<dbReference type="Pfam" id="PF00743">
    <property type="entry name" value="FMO-like"/>
    <property type="match status" value="1"/>
</dbReference>
<evidence type="ECO:0000313" key="25">
    <source>
        <dbReference type="Proteomes" id="UP000633448"/>
    </source>
</evidence>
<dbReference type="Proteomes" id="UP000633448">
    <property type="component" value="Unassembled WGS sequence"/>
</dbReference>
<reference evidence="24" key="1">
    <citation type="submission" date="2019-10" db="EMBL/GenBank/DDBJ databases">
        <title>Bird 10,000 Genomes (B10K) Project - Family phase.</title>
        <authorList>
            <person name="Zhang G."/>
        </authorList>
    </citation>
    <scope>NUCLEOTIDE SEQUENCE</scope>
    <source>
        <strain evidence="24">B10K-DU-002-53</strain>
        <tissue evidence="24">Muscle</tissue>
    </source>
</reference>
<dbReference type="InterPro" id="IPR050346">
    <property type="entry name" value="FMO-like"/>
</dbReference>
<dbReference type="PANTHER" id="PTHR23023">
    <property type="entry name" value="DIMETHYLANILINE MONOOXYGENASE"/>
    <property type="match status" value="1"/>
</dbReference>
<evidence type="ECO:0000256" key="2">
    <source>
        <dbReference type="ARBA" id="ARBA00004389"/>
    </source>
</evidence>
<evidence type="ECO:0000256" key="10">
    <source>
        <dbReference type="ARBA" id="ARBA00022989"/>
    </source>
</evidence>
<dbReference type="InterPro" id="IPR020946">
    <property type="entry name" value="Flavin_mOase-like"/>
</dbReference>
<dbReference type="PIRSF" id="PIRSF000332">
    <property type="entry name" value="FMO"/>
    <property type="match status" value="1"/>
</dbReference>
<evidence type="ECO:0000256" key="20">
    <source>
        <dbReference type="ARBA" id="ARBA00047338"/>
    </source>
</evidence>
<evidence type="ECO:0000256" key="9">
    <source>
        <dbReference type="ARBA" id="ARBA00022857"/>
    </source>
</evidence>
<comment type="catalytic activity">
    <reaction evidence="22">
        <text>trimethylamine + NADPH + O2 = trimethylamine N-oxide + NADP(+) + H2O</text>
        <dbReference type="Rhea" id="RHEA:31979"/>
        <dbReference type="ChEBI" id="CHEBI:15377"/>
        <dbReference type="ChEBI" id="CHEBI:15379"/>
        <dbReference type="ChEBI" id="CHEBI:15724"/>
        <dbReference type="ChEBI" id="CHEBI:57783"/>
        <dbReference type="ChEBI" id="CHEBI:58349"/>
        <dbReference type="ChEBI" id="CHEBI:58389"/>
        <dbReference type="EC" id="1.14.13.148"/>
    </reaction>
    <physiologicalReaction direction="left-to-right" evidence="22">
        <dbReference type="Rhea" id="RHEA:31980"/>
    </physiologicalReaction>
</comment>
<evidence type="ECO:0000256" key="1">
    <source>
        <dbReference type="ARBA" id="ARBA00001974"/>
    </source>
</evidence>
<evidence type="ECO:0000256" key="19">
    <source>
        <dbReference type="ARBA" id="ARBA00045957"/>
    </source>
</evidence>
<evidence type="ECO:0000256" key="15">
    <source>
        <dbReference type="ARBA" id="ARBA00034528"/>
    </source>
</evidence>
<dbReference type="PRINTS" id="PR00370">
    <property type="entry name" value="FMOXYGENASE"/>
</dbReference>
<keyword evidence="13" id="KW-0472">Membrane</keyword>
<dbReference type="PRINTS" id="PR01121">
    <property type="entry name" value="FMOXYGENASE1"/>
</dbReference>
<dbReference type="EC" id="1.14.13.148" evidence="15"/>
<evidence type="ECO:0000256" key="5">
    <source>
        <dbReference type="ARBA" id="ARBA00022630"/>
    </source>
</evidence>
<keyword evidence="10" id="KW-1133">Transmembrane helix</keyword>
<keyword evidence="11" id="KW-0560">Oxidoreductase</keyword>
<comment type="catalytic activity">
    <reaction evidence="21">
        <text>hypotaurine + NADPH + O2 + H(+) = taurine + NADP(+) + H2O</text>
        <dbReference type="Rhea" id="RHEA:69819"/>
        <dbReference type="ChEBI" id="CHEBI:15377"/>
        <dbReference type="ChEBI" id="CHEBI:15378"/>
        <dbReference type="ChEBI" id="CHEBI:15379"/>
        <dbReference type="ChEBI" id="CHEBI:57783"/>
        <dbReference type="ChEBI" id="CHEBI:57853"/>
        <dbReference type="ChEBI" id="CHEBI:58349"/>
        <dbReference type="ChEBI" id="CHEBI:507393"/>
        <dbReference type="EC" id="1.14.13.8"/>
    </reaction>
    <physiologicalReaction direction="left-to-right" evidence="21">
        <dbReference type="Rhea" id="RHEA:69820"/>
    </physiologicalReaction>
</comment>
<evidence type="ECO:0000256" key="22">
    <source>
        <dbReference type="ARBA" id="ARBA00048088"/>
    </source>
</evidence>
<evidence type="ECO:0000256" key="23">
    <source>
        <dbReference type="ARBA" id="ARBA00049443"/>
    </source>
</evidence>
<proteinExistence type="inferred from homology"/>
<dbReference type="EMBL" id="WEKX01008315">
    <property type="protein sequence ID" value="NWI88211.1"/>
    <property type="molecule type" value="Genomic_DNA"/>
</dbReference>
<keyword evidence="25" id="KW-1185">Reference proteome</keyword>
<dbReference type="GO" id="GO:0004499">
    <property type="term" value="F:N,N-dimethylaniline monooxygenase activity"/>
    <property type="evidence" value="ECO:0007669"/>
    <property type="project" value="InterPro"/>
</dbReference>
<evidence type="ECO:0000256" key="17">
    <source>
        <dbReference type="ARBA" id="ARBA00034554"/>
    </source>
</evidence>
<feature type="non-terminal residue" evidence="24">
    <location>
        <position position="1"/>
    </location>
</feature>
<keyword evidence="6" id="KW-0812">Transmembrane</keyword>
<dbReference type="InterPro" id="IPR000960">
    <property type="entry name" value="Flavin_mOase"/>
</dbReference>
<accession>A0A851F0W0</accession>
<keyword evidence="7" id="KW-0256">Endoplasmic reticulum</keyword>
<comment type="similarity">
    <text evidence="3">Belongs to the FMO family.</text>
</comment>
<feature type="non-terminal residue" evidence="24">
    <location>
        <position position="544"/>
    </location>
</feature>
<dbReference type="FunFam" id="3.50.50.60:FF:000159">
    <property type="entry name" value="Dimethylaniline monooxygenase [N-oxide-forming]"/>
    <property type="match status" value="1"/>
</dbReference>
<evidence type="ECO:0000256" key="7">
    <source>
        <dbReference type="ARBA" id="ARBA00022824"/>
    </source>
</evidence>
<gene>
    <name evidence="24" type="primary">Fmo4</name>
    <name evidence="24" type="ORF">PITSOR_R00429</name>
</gene>
<dbReference type="AlphaFoldDB" id="A0A851F0W0"/>
<evidence type="ECO:0000313" key="24">
    <source>
        <dbReference type="EMBL" id="NWI88211.1"/>
    </source>
</evidence>
<comment type="catalytic activity">
    <reaction evidence="23">
        <text>N,N-dimethylaniline + NADPH + O2 + H(+) = N,N-dimethylaniline N-oxide + NADP(+) + H2O</text>
        <dbReference type="Rhea" id="RHEA:24468"/>
        <dbReference type="ChEBI" id="CHEBI:15377"/>
        <dbReference type="ChEBI" id="CHEBI:15378"/>
        <dbReference type="ChEBI" id="CHEBI:15379"/>
        <dbReference type="ChEBI" id="CHEBI:16269"/>
        <dbReference type="ChEBI" id="CHEBI:17735"/>
        <dbReference type="ChEBI" id="CHEBI:57783"/>
        <dbReference type="ChEBI" id="CHEBI:58349"/>
        <dbReference type="EC" id="1.14.13.8"/>
    </reaction>
    <physiologicalReaction direction="left-to-right" evidence="23">
        <dbReference type="Rhea" id="RHEA:24469"/>
    </physiologicalReaction>
</comment>
<keyword evidence="12 24" id="KW-0503">Monooxygenase</keyword>
<keyword evidence="9" id="KW-0521">NADP</keyword>
<evidence type="ECO:0000256" key="3">
    <source>
        <dbReference type="ARBA" id="ARBA00009183"/>
    </source>
</evidence>
<comment type="catalytic activity">
    <reaction evidence="20">
        <text>hypotaurine + NADH + O2 + H(+) = taurine + NAD(+) + H2O</text>
        <dbReference type="Rhea" id="RHEA:74111"/>
        <dbReference type="ChEBI" id="CHEBI:15377"/>
        <dbReference type="ChEBI" id="CHEBI:15378"/>
        <dbReference type="ChEBI" id="CHEBI:15379"/>
        <dbReference type="ChEBI" id="CHEBI:57540"/>
        <dbReference type="ChEBI" id="CHEBI:57853"/>
        <dbReference type="ChEBI" id="CHEBI:57945"/>
        <dbReference type="ChEBI" id="CHEBI:507393"/>
        <dbReference type="EC" id="1.14.13.8"/>
    </reaction>
    <physiologicalReaction direction="left-to-right" evidence="20">
        <dbReference type="Rhea" id="RHEA:74112"/>
    </physiologicalReaction>
</comment>
<dbReference type="SUPFAM" id="SSF51905">
    <property type="entry name" value="FAD/NAD(P)-binding domain"/>
    <property type="match status" value="2"/>
</dbReference>
<comment type="function">
    <text evidence="19">Broad spectrum monooxygenase that catalyzes the oxygenation of a wide variety of nitrogen- and sulfur-containing compounds including xenobiotics. Catalyzes the S-oxygenation of hypotaurine to produce taurine, an organic osmolyte involved in cell volume regulation as well as a variety of cytoprotective and developmental processes. In vitro, catalyzes the N-oxygenation of trimethylamine (TMA) to produce trimethylamine N-oxide (TMAO) and could therefore participate to the detoxification of this compound that is generated by the action of gut microbiota from dietary precursors such as choline, choline containing compounds, betaine or L-carnitine.</text>
</comment>
<evidence type="ECO:0000256" key="21">
    <source>
        <dbReference type="ARBA" id="ARBA00048041"/>
    </source>
</evidence>
<keyword evidence="8" id="KW-0274">FAD</keyword>
<evidence type="ECO:0000256" key="14">
    <source>
        <dbReference type="ARBA" id="ARBA00029725"/>
    </source>
</evidence>
<evidence type="ECO:0000256" key="11">
    <source>
        <dbReference type="ARBA" id="ARBA00023002"/>
    </source>
</evidence>
<comment type="caution">
    <text evidence="24">The sequence shown here is derived from an EMBL/GenBank/DDBJ whole genome shotgun (WGS) entry which is preliminary data.</text>
</comment>
<organism evidence="24 25">
    <name type="scientific">Pitta sordida</name>
    <name type="common">Hooded pitta</name>
    <dbReference type="NCBI Taxonomy" id="9163"/>
    <lineage>
        <taxon>Eukaryota</taxon>
        <taxon>Metazoa</taxon>
        <taxon>Chordata</taxon>
        <taxon>Craniata</taxon>
        <taxon>Vertebrata</taxon>
        <taxon>Euteleostomi</taxon>
        <taxon>Archelosauria</taxon>
        <taxon>Archosauria</taxon>
        <taxon>Dinosauria</taxon>
        <taxon>Saurischia</taxon>
        <taxon>Theropoda</taxon>
        <taxon>Coelurosauria</taxon>
        <taxon>Aves</taxon>
        <taxon>Neognathae</taxon>
        <taxon>Neoaves</taxon>
        <taxon>Telluraves</taxon>
        <taxon>Australaves</taxon>
        <taxon>Passeriformes</taxon>
        <taxon>Pittidae</taxon>
        <taxon>Pitta</taxon>
    </lineage>
</organism>
<dbReference type="GO" id="GO:0005789">
    <property type="term" value="C:endoplasmic reticulum membrane"/>
    <property type="evidence" value="ECO:0007669"/>
    <property type="project" value="UniProtKB-SubCell"/>
</dbReference>
<evidence type="ECO:0000256" key="12">
    <source>
        <dbReference type="ARBA" id="ARBA00023033"/>
    </source>
</evidence>
<dbReference type="OrthoDB" id="66881at2759"/>
<evidence type="ECO:0000256" key="4">
    <source>
        <dbReference type="ARBA" id="ARBA00012850"/>
    </source>
</evidence>
<evidence type="ECO:0000256" key="6">
    <source>
        <dbReference type="ARBA" id="ARBA00022692"/>
    </source>
</evidence>
<dbReference type="GO" id="GO:0050660">
    <property type="term" value="F:flavin adenine dinucleotide binding"/>
    <property type="evidence" value="ECO:0007669"/>
    <property type="project" value="InterPro"/>
</dbReference>
<dbReference type="GO" id="GO:0050661">
    <property type="term" value="F:NADP binding"/>
    <property type="evidence" value="ECO:0007669"/>
    <property type="project" value="InterPro"/>
</dbReference>
<dbReference type="EC" id="1.14.13.8" evidence="4"/>
<evidence type="ECO:0000256" key="16">
    <source>
        <dbReference type="ARBA" id="ARBA00034536"/>
    </source>
</evidence>
<name>A0A851F0W0_PITSO</name>
<comment type="subcellular location">
    <subcellularLocation>
        <location evidence="2">Endoplasmic reticulum membrane</location>
        <topology evidence="2">Single-pass membrane protein</topology>
    </subcellularLocation>
</comment>
<evidence type="ECO:0000256" key="8">
    <source>
        <dbReference type="ARBA" id="ARBA00022827"/>
    </source>
</evidence>
<comment type="cofactor">
    <cofactor evidence="1">
        <name>FAD</name>
        <dbReference type="ChEBI" id="CHEBI:57692"/>
    </cofactor>
</comment>
<sequence length="544" mass="61519">MVRRVAVIGAGPGGLVSVKCCLDEGLEPTCFEQSQDIGGVWRYTESTDARRVSVYRSVITNTSKEMSCFSDFPFPEDFPSYLPHSLLLEYFRMYAQQFDLLRHIRFKTTALSVRRRPDFATSGLWEVVTEKDGVRESHVFDAVMVCTGHYQEPYLPLDSFPGINTRFKGQYLHSQEYKDVEAFRGKRVLVVGIGNTGGDLSVELSHVAAKVFLSARSNTWVTSRLSYQGFPLDMVRSTRFNHFLEWLLPSALTRRIKFRKLNSWFNHANYGLASTKSSKFKMIVNEELPFCLLSGTVVLKPSVKEFRENSAVFEDGTTEENIDVVLFATGYVFPFPFLEESVRSLFEDNRSLYKCIFPPQLEKPTLAIIGLVQLTGSIMVGSEMQARWVTGIFAGWNKLPPRSRMIAEVLKKKPPVKRNPSERENLKMSFISYTDDIAACAGVKPNVLRLLLTDPQLALAIFFGPCTPYQYRLVGRGMWSGARDAILTQWQRTLKPLRNRVVDDASSSSSGWHWLCLLALPAALTAGFLLSKYPQLRWGPALGL</sequence>
<evidence type="ECO:0000256" key="13">
    <source>
        <dbReference type="ARBA" id="ARBA00023136"/>
    </source>
</evidence>
<protein>
    <recommendedName>
        <fullName evidence="16">Flavin-containing monooxygenase 1</fullName>
        <ecNumber evidence="15">1.14.13.148</ecNumber>
        <ecNumber evidence="4">1.14.13.8</ecNumber>
    </recommendedName>
    <alternativeName>
        <fullName evidence="18">Dimethylaniline monooxygenase [N-oxide-forming] 1</fullName>
    </alternativeName>
    <alternativeName>
        <fullName evidence="14">Dimethylaniline oxidase 1</fullName>
    </alternativeName>
    <alternativeName>
        <fullName evidence="17">Trimethylamine monooxygenase</fullName>
    </alternativeName>
</protein>
<dbReference type="GO" id="GO:0034899">
    <property type="term" value="F:trimethylamine monooxygenase activity"/>
    <property type="evidence" value="ECO:0007669"/>
    <property type="project" value="UniProtKB-EC"/>
</dbReference>